<dbReference type="GO" id="GO:0035556">
    <property type="term" value="P:intracellular signal transduction"/>
    <property type="evidence" value="ECO:0007669"/>
    <property type="project" value="TreeGrafter"/>
</dbReference>
<feature type="binding site" evidence="3">
    <location>
        <position position="58"/>
    </location>
    <ligand>
        <name>ATP</name>
        <dbReference type="ChEBI" id="CHEBI:30616"/>
    </ligand>
</feature>
<keyword evidence="4" id="KW-0808">Transferase</keyword>
<dbReference type="CDD" id="cd14008">
    <property type="entry name" value="STKc_LKB1_CaMKK"/>
    <property type="match status" value="1"/>
</dbReference>
<comment type="similarity">
    <text evidence="4">Belongs to the protein kinase superfamily.</text>
</comment>
<dbReference type="GO" id="GO:0004674">
    <property type="term" value="F:protein serine/threonine kinase activity"/>
    <property type="evidence" value="ECO:0007669"/>
    <property type="project" value="UniProtKB-KW"/>
</dbReference>
<protein>
    <recommendedName>
        <fullName evidence="5">Protein kinase domain-containing protein</fullName>
    </recommendedName>
</protein>
<dbReference type="InterPro" id="IPR000719">
    <property type="entry name" value="Prot_kinase_dom"/>
</dbReference>
<accession>A0A7S4QNM7</accession>
<dbReference type="PANTHER" id="PTHR24346">
    <property type="entry name" value="MAP/MICROTUBULE AFFINITY-REGULATING KINASE"/>
    <property type="match status" value="1"/>
</dbReference>
<dbReference type="Gene3D" id="1.10.510.10">
    <property type="entry name" value="Transferase(Phosphotransferase) domain 1"/>
    <property type="match status" value="1"/>
</dbReference>
<dbReference type="Pfam" id="PF00069">
    <property type="entry name" value="Pkinase"/>
    <property type="match status" value="1"/>
</dbReference>
<dbReference type="SMART" id="SM00220">
    <property type="entry name" value="S_TKc"/>
    <property type="match status" value="1"/>
</dbReference>
<evidence type="ECO:0000259" key="5">
    <source>
        <dbReference type="PROSITE" id="PS50011"/>
    </source>
</evidence>
<keyword evidence="4" id="KW-0418">Kinase</keyword>
<dbReference type="InterPro" id="IPR008271">
    <property type="entry name" value="Ser/Thr_kinase_AS"/>
</dbReference>
<dbReference type="PROSITE" id="PS50011">
    <property type="entry name" value="PROTEIN_KINASE_DOM"/>
    <property type="match status" value="1"/>
</dbReference>
<proteinExistence type="inferred from homology"/>
<dbReference type="Gene3D" id="3.30.200.20">
    <property type="entry name" value="Phosphorylase Kinase, domain 1"/>
    <property type="match status" value="1"/>
</dbReference>
<dbReference type="PROSITE" id="PS00108">
    <property type="entry name" value="PROTEIN_KINASE_ST"/>
    <property type="match status" value="1"/>
</dbReference>
<evidence type="ECO:0000256" key="2">
    <source>
        <dbReference type="ARBA" id="ARBA00022840"/>
    </source>
</evidence>
<keyword evidence="1 3" id="KW-0547">Nucleotide-binding</keyword>
<dbReference type="GO" id="GO:0005737">
    <property type="term" value="C:cytoplasm"/>
    <property type="evidence" value="ECO:0007669"/>
    <property type="project" value="TreeGrafter"/>
</dbReference>
<evidence type="ECO:0000256" key="1">
    <source>
        <dbReference type="ARBA" id="ARBA00022741"/>
    </source>
</evidence>
<feature type="domain" description="Protein kinase" evidence="5">
    <location>
        <begin position="29"/>
        <end position="313"/>
    </location>
</feature>
<evidence type="ECO:0000313" key="6">
    <source>
        <dbReference type="EMBL" id="CAE4587148.1"/>
    </source>
</evidence>
<evidence type="ECO:0000256" key="4">
    <source>
        <dbReference type="RuleBase" id="RU000304"/>
    </source>
</evidence>
<evidence type="ECO:0000256" key="3">
    <source>
        <dbReference type="PROSITE-ProRule" id="PRU10141"/>
    </source>
</evidence>
<keyword evidence="4" id="KW-0723">Serine/threonine-protein kinase</keyword>
<dbReference type="InterPro" id="IPR017441">
    <property type="entry name" value="Protein_kinase_ATP_BS"/>
</dbReference>
<dbReference type="GO" id="GO:0005524">
    <property type="term" value="F:ATP binding"/>
    <property type="evidence" value="ECO:0007669"/>
    <property type="project" value="UniProtKB-UniRule"/>
</dbReference>
<reference evidence="6" key="1">
    <citation type="submission" date="2021-01" db="EMBL/GenBank/DDBJ databases">
        <authorList>
            <person name="Corre E."/>
            <person name="Pelletier E."/>
            <person name="Niang G."/>
            <person name="Scheremetjew M."/>
            <person name="Finn R."/>
            <person name="Kale V."/>
            <person name="Holt S."/>
            <person name="Cochrane G."/>
            <person name="Meng A."/>
            <person name="Brown T."/>
            <person name="Cohen L."/>
        </authorList>
    </citation>
    <scope>NUCLEOTIDE SEQUENCE</scope>
    <source>
        <strain evidence="6">CCMP3105</strain>
    </source>
</reference>
<dbReference type="EMBL" id="HBNR01032488">
    <property type="protein sequence ID" value="CAE4587148.1"/>
    <property type="molecule type" value="Transcribed_RNA"/>
</dbReference>
<name>A0A7S4QNM7_9DINO</name>
<dbReference type="InterPro" id="IPR011009">
    <property type="entry name" value="Kinase-like_dom_sf"/>
</dbReference>
<dbReference type="PROSITE" id="PS00107">
    <property type="entry name" value="PROTEIN_KINASE_ATP"/>
    <property type="match status" value="1"/>
</dbReference>
<sequence>MAQRHRIAEPPMAVNKVRLPDGRKAINGFRVLEELGSGSFAKVKLCEEESSAERFAMKVFRKGLLRKQREFIKDESTGGMKVRTSLDKVQGEIAVMRRVAHENCIRLHAVFDEDDAHGKLYLILEYAAHGCIMDWDSERCVYQTRAFPDGLVPEAVAAAYVRDTLRGLGYLHGLPIAHRDIKPQNLLVHADGRVKIGDFGVAIAMEGDFKIHGTEGSYCFFSPEMCRTPYSGHDGRLADVWALGVTLWAFLYGSVPFMQQDLLPLLDSIAEAKYTLPVSPRVGEEGQALLRRLLTPEAGARPLPAELLEDPWCRRPPEAAAQIRPPR</sequence>
<keyword evidence="2 3" id="KW-0067">ATP-binding</keyword>
<organism evidence="6">
    <name type="scientific">Alexandrium monilatum</name>
    <dbReference type="NCBI Taxonomy" id="311494"/>
    <lineage>
        <taxon>Eukaryota</taxon>
        <taxon>Sar</taxon>
        <taxon>Alveolata</taxon>
        <taxon>Dinophyceae</taxon>
        <taxon>Gonyaulacales</taxon>
        <taxon>Pyrocystaceae</taxon>
        <taxon>Alexandrium</taxon>
    </lineage>
</organism>
<gene>
    <name evidence="6" type="ORF">AMON00008_LOCUS22289</name>
</gene>
<dbReference type="SUPFAM" id="SSF56112">
    <property type="entry name" value="Protein kinase-like (PK-like)"/>
    <property type="match status" value="1"/>
</dbReference>
<dbReference type="AlphaFoldDB" id="A0A7S4QNM7"/>
<dbReference type="PANTHER" id="PTHR24346:SF77">
    <property type="entry name" value="SERINE THREONINE PROTEIN KINASE"/>
    <property type="match status" value="1"/>
</dbReference>